<gene>
    <name evidence="1" type="ORF">AMJ44_01555</name>
</gene>
<evidence type="ECO:0000313" key="1">
    <source>
        <dbReference type="EMBL" id="KPJ69992.1"/>
    </source>
</evidence>
<name>A0A0S7Y5N7_UNCSA</name>
<reference evidence="1 2" key="1">
    <citation type="journal article" date="2015" name="Microbiome">
        <title>Genomic resolution of linkages in carbon, nitrogen, and sulfur cycling among widespread estuary sediment bacteria.</title>
        <authorList>
            <person name="Baker B.J."/>
            <person name="Lazar C.S."/>
            <person name="Teske A.P."/>
            <person name="Dick G.J."/>
        </authorList>
    </citation>
    <scope>NUCLEOTIDE SEQUENCE [LARGE SCALE GENOMIC DNA]</scope>
    <source>
        <strain evidence="1">DG_54_3</strain>
    </source>
</reference>
<evidence type="ECO:0000313" key="2">
    <source>
        <dbReference type="Proteomes" id="UP000051861"/>
    </source>
</evidence>
<organism evidence="1 2">
    <name type="scientific">candidate division WOR-1 bacterium DG_54_3</name>
    <dbReference type="NCBI Taxonomy" id="1703775"/>
    <lineage>
        <taxon>Bacteria</taxon>
        <taxon>Bacillati</taxon>
        <taxon>Saganbacteria</taxon>
    </lineage>
</organism>
<dbReference type="Proteomes" id="UP000051861">
    <property type="component" value="Unassembled WGS sequence"/>
</dbReference>
<dbReference type="AlphaFoldDB" id="A0A0S7Y5N7"/>
<protein>
    <submittedName>
        <fullName evidence="1">Uncharacterized protein</fullName>
    </submittedName>
</protein>
<accession>A0A0S7Y5N7</accession>
<dbReference type="EMBL" id="LIZX01000010">
    <property type="protein sequence ID" value="KPJ69992.1"/>
    <property type="molecule type" value="Genomic_DNA"/>
</dbReference>
<sequence length="61" mass="7044">MAIKCPKCHFDNPENTIFCGKCATPLQQEQPIHGTALTNEEISIRWGMLKEKGDFLRLRRK</sequence>
<proteinExistence type="predicted"/>
<comment type="caution">
    <text evidence="1">The sequence shown here is derived from an EMBL/GenBank/DDBJ whole genome shotgun (WGS) entry which is preliminary data.</text>
</comment>